<evidence type="ECO:0008006" key="4">
    <source>
        <dbReference type="Google" id="ProtNLM"/>
    </source>
</evidence>
<dbReference type="InterPro" id="IPR050114">
    <property type="entry name" value="UPF0173_UPF0282_UlaG_hydrolase"/>
</dbReference>
<accession>A0AAU9CHA4</accession>
<dbReference type="AlphaFoldDB" id="A0AAU9CHA4"/>
<dbReference type="KEGG" id="fax:FUAX_18500"/>
<gene>
    <name evidence="2" type="ORF">FUAX_18500</name>
</gene>
<sequence>MKKTEIQLIRNATLKIRYAGKTVLVDPMLSATGSFMSFITPEKNSNPTVSLPFSAKKVVDKTDLVLVTHTHPDHWDPATIETLDKEIPLFVQPADKEAISSAGFKNVTPVDDKAEYGEIKIQRTIGKHGPNETLDILGQVSGYVLSAEGYPTLYIIGDCIWDSDIEKQLKTYRPDIIVTNSGGAMLMGQYRILMNAEETVKVAQTIPTATIVATHMEALDHCMTTRAELRNIAKAKNLNILVPENGETVTF</sequence>
<dbReference type="PANTHER" id="PTHR43546:SF9">
    <property type="entry name" value="L-ASCORBATE-6-PHOSPHATE LACTONASE ULAG-RELATED"/>
    <property type="match status" value="1"/>
</dbReference>
<dbReference type="Pfam" id="PF13483">
    <property type="entry name" value="Lactamase_B_3"/>
    <property type="match status" value="1"/>
</dbReference>
<dbReference type="SUPFAM" id="SSF56281">
    <property type="entry name" value="Metallo-hydrolase/oxidoreductase"/>
    <property type="match status" value="1"/>
</dbReference>
<keyword evidence="1" id="KW-0378">Hydrolase</keyword>
<proteinExistence type="predicted"/>
<dbReference type="PANTHER" id="PTHR43546">
    <property type="entry name" value="UPF0173 METAL-DEPENDENT HYDROLASE MJ1163-RELATED"/>
    <property type="match status" value="1"/>
</dbReference>
<dbReference type="Gene3D" id="3.60.15.10">
    <property type="entry name" value="Ribonuclease Z/Hydroxyacylglutathione hydrolase-like"/>
    <property type="match status" value="1"/>
</dbReference>
<reference evidence="2 3" key="1">
    <citation type="submission" date="2021-12" db="EMBL/GenBank/DDBJ databases">
        <title>Genome sequencing of bacteria with rrn-lacking chromosome and rrn-plasmid.</title>
        <authorList>
            <person name="Anda M."/>
            <person name="Iwasaki W."/>
        </authorList>
    </citation>
    <scope>NUCLEOTIDE SEQUENCE [LARGE SCALE GENOMIC DNA]</scope>
    <source>
        <strain evidence="2 3">DSM 100852</strain>
    </source>
</reference>
<evidence type="ECO:0000256" key="1">
    <source>
        <dbReference type="ARBA" id="ARBA00022801"/>
    </source>
</evidence>
<dbReference type="Proteomes" id="UP001348817">
    <property type="component" value="Chromosome"/>
</dbReference>
<organism evidence="2 3">
    <name type="scientific">Fulvitalea axinellae</name>
    <dbReference type="NCBI Taxonomy" id="1182444"/>
    <lineage>
        <taxon>Bacteria</taxon>
        <taxon>Pseudomonadati</taxon>
        <taxon>Bacteroidota</taxon>
        <taxon>Cytophagia</taxon>
        <taxon>Cytophagales</taxon>
        <taxon>Persicobacteraceae</taxon>
        <taxon>Fulvitalea</taxon>
    </lineage>
</organism>
<dbReference type="GO" id="GO:0016787">
    <property type="term" value="F:hydrolase activity"/>
    <property type="evidence" value="ECO:0007669"/>
    <property type="project" value="UniProtKB-KW"/>
</dbReference>
<dbReference type="EMBL" id="AP025314">
    <property type="protein sequence ID" value="BDD09418.1"/>
    <property type="molecule type" value="Genomic_DNA"/>
</dbReference>
<evidence type="ECO:0000313" key="2">
    <source>
        <dbReference type="EMBL" id="BDD09418.1"/>
    </source>
</evidence>
<dbReference type="InterPro" id="IPR036866">
    <property type="entry name" value="RibonucZ/Hydroxyglut_hydro"/>
</dbReference>
<keyword evidence="3" id="KW-1185">Reference proteome</keyword>
<protein>
    <recommendedName>
        <fullName evidence="4">MBL fold metallo-hydrolase</fullName>
    </recommendedName>
</protein>
<dbReference type="RefSeq" id="WP_338394620.1">
    <property type="nucleotide sequence ID" value="NZ_AP025314.1"/>
</dbReference>
<evidence type="ECO:0000313" key="3">
    <source>
        <dbReference type="Proteomes" id="UP001348817"/>
    </source>
</evidence>
<name>A0AAU9CHA4_9BACT</name>